<dbReference type="GO" id="GO:0016020">
    <property type="term" value="C:membrane"/>
    <property type="evidence" value="ECO:0007669"/>
    <property type="project" value="UniProtKB-SubCell"/>
</dbReference>
<feature type="transmembrane region" description="Helical" evidence="6">
    <location>
        <begin position="50"/>
        <end position="70"/>
    </location>
</feature>
<gene>
    <name evidence="7" type="primary">unc93a_6</name>
    <name evidence="7" type="ORF">TNCT_589221</name>
</gene>
<feature type="transmembrane region" description="Helical" evidence="6">
    <location>
        <begin position="140"/>
        <end position="160"/>
    </location>
</feature>
<dbReference type="PANTHER" id="PTHR19444:SF13">
    <property type="entry name" value="PROTEIN UNC-93 HOMOLOG A"/>
    <property type="match status" value="1"/>
</dbReference>
<feature type="transmembrane region" description="Helical" evidence="6">
    <location>
        <begin position="172"/>
        <end position="191"/>
    </location>
</feature>
<feature type="transmembrane region" description="Helical" evidence="6">
    <location>
        <begin position="90"/>
        <end position="109"/>
    </location>
</feature>
<feature type="transmembrane region" description="Helical" evidence="6">
    <location>
        <begin position="248"/>
        <end position="268"/>
    </location>
</feature>
<evidence type="ECO:0000256" key="2">
    <source>
        <dbReference type="ARBA" id="ARBA00009172"/>
    </source>
</evidence>
<dbReference type="OrthoDB" id="78663at2759"/>
<evidence type="ECO:0000256" key="5">
    <source>
        <dbReference type="ARBA" id="ARBA00023136"/>
    </source>
</evidence>
<evidence type="ECO:0000256" key="6">
    <source>
        <dbReference type="SAM" id="Phobius"/>
    </source>
</evidence>
<name>A0A8X6FLL2_TRICU</name>
<dbReference type="AlphaFoldDB" id="A0A8X6FLL2"/>
<dbReference type="Gene3D" id="1.20.1250.20">
    <property type="entry name" value="MFS general substrate transporter like domains"/>
    <property type="match status" value="1"/>
</dbReference>
<evidence type="ECO:0000313" key="8">
    <source>
        <dbReference type="Proteomes" id="UP000887116"/>
    </source>
</evidence>
<feature type="transmembrane region" description="Helical" evidence="6">
    <location>
        <begin position="116"/>
        <end position="134"/>
    </location>
</feature>
<evidence type="ECO:0000256" key="3">
    <source>
        <dbReference type="ARBA" id="ARBA00022692"/>
    </source>
</evidence>
<evidence type="ECO:0000256" key="1">
    <source>
        <dbReference type="ARBA" id="ARBA00004370"/>
    </source>
</evidence>
<dbReference type="EMBL" id="BMAO01032430">
    <property type="protein sequence ID" value="GFQ82139.1"/>
    <property type="molecule type" value="Genomic_DNA"/>
</dbReference>
<keyword evidence="4 6" id="KW-1133">Transmembrane helix</keyword>
<comment type="similarity">
    <text evidence="2">Belongs to the unc-93 family.</text>
</comment>
<evidence type="ECO:0000313" key="7">
    <source>
        <dbReference type="EMBL" id="GFQ82139.1"/>
    </source>
</evidence>
<protein>
    <submittedName>
        <fullName evidence="7">Protein unc-93 A</fullName>
    </submittedName>
</protein>
<organism evidence="7 8">
    <name type="scientific">Trichonephila clavata</name>
    <name type="common">Joro spider</name>
    <name type="synonym">Nephila clavata</name>
    <dbReference type="NCBI Taxonomy" id="2740835"/>
    <lineage>
        <taxon>Eukaryota</taxon>
        <taxon>Metazoa</taxon>
        <taxon>Ecdysozoa</taxon>
        <taxon>Arthropoda</taxon>
        <taxon>Chelicerata</taxon>
        <taxon>Arachnida</taxon>
        <taxon>Araneae</taxon>
        <taxon>Araneomorphae</taxon>
        <taxon>Entelegynae</taxon>
        <taxon>Araneoidea</taxon>
        <taxon>Nephilidae</taxon>
        <taxon>Trichonephila</taxon>
    </lineage>
</organism>
<accession>A0A8X6FLL2</accession>
<dbReference type="InterPro" id="IPR005828">
    <property type="entry name" value="MFS_sugar_transport-like"/>
</dbReference>
<proteinExistence type="inferred from homology"/>
<dbReference type="InterPro" id="IPR051951">
    <property type="entry name" value="UNC-93_regulatory"/>
</dbReference>
<keyword evidence="8" id="KW-1185">Reference proteome</keyword>
<dbReference type="InterPro" id="IPR036259">
    <property type="entry name" value="MFS_trans_sf"/>
</dbReference>
<evidence type="ECO:0000256" key="4">
    <source>
        <dbReference type="ARBA" id="ARBA00022989"/>
    </source>
</evidence>
<keyword evidence="3 6" id="KW-0812">Transmembrane</keyword>
<sequence length="337" mass="37673">MDSMDTTEADRQLPNVVAEEHLIPNHSINNDSSSLLDHSKELDSWSQGKILKNLFVLCFAYCLLLTGFWALTNLESTMNAAKGMGPDSQAIIYGFSMISSLFLPELTINRFGCKKVLIVTTVLSLPYIAANIHLRWDSLIVTAALFGLSNGPFSAAFTMYIDEIALRFERKVTANVEFVMACFFGIFAFFMENTQIWGNAISSFVLKPETKIPGMMNLTLPEKCGADFEPEVNITNSNLIPPTEEERYLLIGIFVGMGVLATFLYIIFLDQLGNDVKREGCEAVAGRFVVSLKHYKTFHQIMLIPLTIAIGVESALYSNEFTEVSSFTFNRLKPLQF</sequence>
<comment type="subcellular location">
    <subcellularLocation>
        <location evidence="1">Membrane</location>
    </subcellularLocation>
</comment>
<keyword evidence="5 6" id="KW-0472">Membrane</keyword>
<dbReference type="Proteomes" id="UP000887116">
    <property type="component" value="Unassembled WGS sequence"/>
</dbReference>
<dbReference type="GO" id="GO:0022857">
    <property type="term" value="F:transmembrane transporter activity"/>
    <property type="evidence" value="ECO:0007669"/>
    <property type="project" value="InterPro"/>
</dbReference>
<dbReference type="Pfam" id="PF00083">
    <property type="entry name" value="Sugar_tr"/>
    <property type="match status" value="1"/>
</dbReference>
<dbReference type="PANTHER" id="PTHR19444">
    <property type="entry name" value="UNC-93 RELATED"/>
    <property type="match status" value="1"/>
</dbReference>
<comment type="caution">
    <text evidence="7">The sequence shown here is derived from an EMBL/GenBank/DDBJ whole genome shotgun (WGS) entry which is preliminary data.</text>
</comment>
<reference evidence="7" key="1">
    <citation type="submission" date="2020-07" db="EMBL/GenBank/DDBJ databases">
        <title>Multicomponent nature underlies the extraordinary mechanical properties of spider dragline silk.</title>
        <authorList>
            <person name="Kono N."/>
            <person name="Nakamura H."/>
            <person name="Mori M."/>
            <person name="Yoshida Y."/>
            <person name="Ohtoshi R."/>
            <person name="Malay A.D."/>
            <person name="Moran D.A.P."/>
            <person name="Tomita M."/>
            <person name="Numata K."/>
            <person name="Arakawa K."/>
        </authorList>
    </citation>
    <scope>NUCLEOTIDE SEQUENCE</scope>
</reference>